<dbReference type="STRING" id="1052260.SAMN05660199_03278"/>
<keyword evidence="1" id="KW-1133">Transmembrane helix</keyword>
<organism evidence="2 3">
    <name type="scientific">Klenkia soli</name>
    <dbReference type="NCBI Taxonomy" id="1052260"/>
    <lineage>
        <taxon>Bacteria</taxon>
        <taxon>Bacillati</taxon>
        <taxon>Actinomycetota</taxon>
        <taxon>Actinomycetes</taxon>
        <taxon>Geodermatophilales</taxon>
        <taxon>Geodermatophilaceae</taxon>
        <taxon>Klenkia</taxon>
    </lineage>
</organism>
<gene>
    <name evidence="2" type="ORF">SAMN05660199_03278</name>
</gene>
<dbReference type="Proteomes" id="UP000199088">
    <property type="component" value="Unassembled WGS sequence"/>
</dbReference>
<proteinExistence type="predicted"/>
<evidence type="ECO:0000313" key="3">
    <source>
        <dbReference type="Proteomes" id="UP000199088"/>
    </source>
</evidence>
<keyword evidence="1" id="KW-0812">Transmembrane</keyword>
<dbReference type="AlphaFoldDB" id="A0A1H0QBG8"/>
<protein>
    <submittedName>
        <fullName evidence="2">Uncharacterized protein</fullName>
    </submittedName>
</protein>
<accession>A0A1H0QBG8</accession>
<dbReference type="OrthoDB" id="5194591at2"/>
<sequence>MSAPPPRSSAPLARVLLPLAAVVIVVGVVGLLLLGRGSSVAVGDCVAAGDGEVVVVDCGDAAATFRVIGVLDDVRPVDSQPACLAAFPRTTASYSEGGLSAEPAQVLCLVAA</sequence>
<evidence type="ECO:0000256" key="1">
    <source>
        <dbReference type="SAM" id="Phobius"/>
    </source>
</evidence>
<name>A0A1H0QBG8_9ACTN</name>
<dbReference type="RefSeq" id="WP_131801764.1">
    <property type="nucleotide sequence ID" value="NZ_FNIR01000010.1"/>
</dbReference>
<reference evidence="3" key="1">
    <citation type="submission" date="2016-10" db="EMBL/GenBank/DDBJ databases">
        <authorList>
            <person name="Varghese N."/>
            <person name="Submissions S."/>
        </authorList>
    </citation>
    <scope>NUCLEOTIDE SEQUENCE [LARGE SCALE GENOMIC DNA]</scope>
    <source>
        <strain evidence="3">DSM 45843</strain>
    </source>
</reference>
<keyword evidence="3" id="KW-1185">Reference proteome</keyword>
<evidence type="ECO:0000313" key="2">
    <source>
        <dbReference type="EMBL" id="SDP14674.1"/>
    </source>
</evidence>
<keyword evidence="1" id="KW-0472">Membrane</keyword>
<dbReference type="EMBL" id="FNIR01000010">
    <property type="protein sequence ID" value="SDP14674.1"/>
    <property type="molecule type" value="Genomic_DNA"/>
</dbReference>
<feature type="transmembrane region" description="Helical" evidence="1">
    <location>
        <begin position="12"/>
        <end position="34"/>
    </location>
</feature>